<evidence type="ECO:0000256" key="5">
    <source>
        <dbReference type="ARBA" id="ARBA00022840"/>
    </source>
</evidence>
<evidence type="ECO:0000256" key="7">
    <source>
        <dbReference type="ARBA" id="ARBA00023015"/>
    </source>
</evidence>
<evidence type="ECO:0000256" key="2">
    <source>
        <dbReference type="ARBA" id="ARBA00022562"/>
    </source>
</evidence>
<keyword evidence="3" id="KW-1188">Viral release from host cell</keyword>
<dbReference type="GO" id="GO:0003677">
    <property type="term" value="F:DNA binding"/>
    <property type="evidence" value="ECO:0007669"/>
    <property type="project" value="UniProtKB-KW"/>
</dbReference>
<dbReference type="InterPro" id="IPR003389">
    <property type="entry name" value="Adeno_IVa2"/>
</dbReference>
<evidence type="ECO:0000256" key="11">
    <source>
        <dbReference type="ARBA" id="ARBA00023219"/>
    </source>
</evidence>
<evidence type="ECO:0000256" key="3">
    <source>
        <dbReference type="ARBA" id="ARBA00022612"/>
    </source>
</evidence>
<sequence>MGRHDDVGSDPVKQRILAIPLRQEAPQPKATRAIDRKSFLGKYLEDVLAWRRHVVKIDAGIIKEPFPDDELVFNKTACHAGLLNDMHAAAEKHHKAVSEAHLYLKNDTIPTLNNGVQPFIVTVYGPTGSGKSQFIRNILAGQLIEPIPHTVFFITPEAGTVSVEERLAWEAQCVEGNYNTDIAPLSGTFKPKFITLTFREAISDENLNIDNPNNIFKKAAMNGPVCIIMDECMNQLGSSHSISSFFHALPSKILGRFPKCTGYTVIVVLHNMNPRHDRGNIKDLKIQAKCHVISPQLDSGQITRFIRNYSFGFPSSLIPILKDIVDHARINSKYSWLVYNNVPICEAFRWAYYSPDEQLRPIFMNIQSLFYNSCQEIRRIFRKRTYSQMQYIKKLNQEYFY</sequence>
<proteinExistence type="predicted"/>
<dbReference type="InterPro" id="IPR027417">
    <property type="entry name" value="P-loop_NTPase"/>
</dbReference>
<keyword evidence="2" id="KW-1048">Host nucleus</keyword>
<evidence type="ECO:0000256" key="6">
    <source>
        <dbReference type="ARBA" id="ARBA00022844"/>
    </source>
</evidence>
<name>A0A0D3MVP3_DADV1</name>
<dbReference type="GO" id="GO:0005524">
    <property type="term" value="F:ATP binding"/>
    <property type="evidence" value="ECO:0007669"/>
    <property type="project" value="UniProtKB-KW"/>
</dbReference>
<dbReference type="Gene3D" id="3.40.50.300">
    <property type="entry name" value="P-loop containing nucleotide triphosphate hydrolases"/>
    <property type="match status" value="1"/>
</dbReference>
<dbReference type="EMBL" id="KJ452171">
    <property type="protein sequence ID" value="AJA72354.1"/>
    <property type="molecule type" value="Genomic_DNA"/>
</dbReference>
<evidence type="ECO:0000256" key="9">
    <source>
        <dbReference type="ARBA" id="ARBA00023159"/>
    </source>
</evidence>
<keyword evidence="1" id="KW-0597">Phosphoprotein</keyword>
<keyword evidence="9" id="KW-0010">Activator</keyword>
<keyword evidence="6" id="KW-0946">Virion</keyword>
<keyword evidence="10" id="KW-0804">Transcription</keyword>
<evidence type="ECO:0000256" key="4">
    <source>
        <dbReference type="ARBA" id="ARBA00022741"/>
    </source>
</evidence>
<organism evidence="12 13">
    <name type="scientific">Duck adenovirus 1</name>
    <name type="common">DAdV-1</name>
    <dbReference type="NCBI Taxonomy" id="130329"/>
    <lineage>
        <taxon>Viruses</taxon>
        <taxon>Varidnaviria</taxon>
        <taxon>Bamfordvirae</taxon>
        <taxon>Preplasmiviricota</taxon>
        <taxon>Polisuviricotina</taxon>
        <taxon>Pharingeaviricetes</taxon>
        <taxon>Rowavirales</taxon>
        <taxon>Adenoviridae</taxon>
        <taxon>Barthadenovirus</taxon>
        <taxon>Barthadenovirus galloanserae</taxon>
        <taxon>Duck atadenovirus A</taxon>
    </lineage>
</organism>
<dbReference type="SUPFAM" id="SSF52540">
    <property type="entry name" value="P-loop containing nucleoside triphosphate hydrolases"/>
    <property type="match status" value="1"/>
</dbReference>
<reference evidence="12 13" key="1">
    <citation type="submission" date="2014-02" db="EMBL/GenBank/DDBJ databases">
        <title>Complete genome sequence of the first South Korean egg drop syndrome virus.</title>
        <authorList>
            <person name="Cha S.-Y."/>
            <person name="Shin J.-H."/>
            <person name="Jang H.-K."/>
        </authorList>
    </citation>
    <scope>NUCLEOTIDE SEQUENCE [LARGE SCALE GENOMIC DNA]</scope>
    <source>
        <strain evidence="12">D11-JW-017</strain>
    </source>
</reference>
<protein>
    <submittedName>
        <fullName evidence="12">IVa2 protein</fullName>
    </submittedName>
</protein>
<evidence type="ECO:0000313" key="13">
    <source>
        <dbReference type="Proteomes" id="UP000162111"/>
    </source>
</evidence>
<dbReference type="GO" id="GO:0044423">
    <property type="term" value="C:virion component"/>
    <property type="evidence" value="ECO:0007669"/>
    <property type="project" value="UniProtKB-KW"/>
</dbReference>
<accession>A0A0D3MVP3</accession>
<keyword evidence="11" id="KW-0231">Viral genome packaging</keyword>
<evidence type="ECO:0000256" key="1">
    <source>
        <dbReference type="ARBA" id="ARBA00022553"/>
    </source>
</evidence>
<evidence type="ECO:0000256" key="10">
    <source>
        <dbReference type="ARBA" id="ARBA00023163"/>
    </source>
</evidence>
<keyword evidence="7" id="KW-0805">Transcription regulation</keyword>
<keyword evidence="5" id="KW-0067">ATP-binding</keyword>
<evidence type="ECO:0000256" key="8">
    <source>
        <dbReference type="ARBA" id="ARBA00023125"/>
    </source>
</evidence>
<keyword evidence="8" id="KW-0238">DNA-binding</keyword>
<dbReference type="Proteomes" id="UP000162111">
    <property type="component" value="Segment"/>
</dbReference>
<dbReference type="GO" id="GO:0019073">
    <property type="term" value="P:viral DNA genome packaging"/>
    <property type="evidence" value="ECO:0007669"/>
    <property type="project" value="InterPro"/>
</dbReference>
<dbReference type="Pfam" id="PF02456">
    <property type="entry name" value="Adeno_IVa2"/>
    <property type="match status" value="1"/>
</dbReference>
<keyword evidence="4" id="KW-0547">Nucleotide-binding</keyword>
<evidence type="ECO:0000313" key="12">
    <source>
        <dbReference type="EMBL" id="AJA72354.1"/>
    </source>
</evidence>